<dbReference type="PANTHER" id="PTHR45088:SF1">
    <property type="entry name" value="OS04G0476000 PROTEIN"/>
    <property type="match status" value="1"/>
</dbReference>
<dbReference type="SUPFAM" id="SSF81901">
    <property type="entry name" value="HCP-like"/>
    <property type="match status" value="2"/>
</dbReference>
<comment type="caution">
    <text evidence="2">The sequence shown here is derived from an EMBL/GenBank/DDBJ whole genome shotgun (WGS) entry which is preliminary data.</text>
</comment>
<accession>A0ABW8DSW9</accession>
<feature type="signal peptide" evidence="1">
    <location>
        <begin position="1"/>
        <end position="21"/>
    </location>
</feature>
<dbReference type="EMBL" id="JBIUVY010000059">
    <property type="protein sequence ID" value="MFJ2289357.1"/>
    <property type="molecule type" value="Genomic_DNA"/>
</dbReference>
<protein>
    <submittedName>
        <fullName evidence="2">Tetratricopeptide repeat protein</fullName>
    </submittedName>
</protein>
<keyword evidence="3" id="KW-1185">Reference proteome</keyword>
<evidence type="ECO:0000256" key="1">
    <source>
        <dbReference type="SAM" id="SignalP"/>
    </source>
</evidence>
<dbReference type="InterPro" id="IPR053301">
    <property type="entry name" value="F-box_motif"/>
</dbReference>
<reference evidence="2 3" key="1">
    <citation type="submission" date="2024-10" db="EMBL/GenBank/DDBJ databases">
        <title>The Natural Products Discovery Center: Release of the First 8490 Sequenced Strains for Exploring Actinobacteria Biosynthetic Diversity.</title>
        <authorList>
            <person name="Kalkreuter E."/>
            <person name="Kautsar S.A."/>
            <person name="Yang D."/>
            <person name="Bader C.D."/>
            <person name="Teijaro C.N."/>
            <person name="Fluegel L."/>
            <person name="Davis C.M."/>
            <person name="Simpson J.R."/>
            <person name="Lauterbach L."/>
            <person name="Steele A.D."/>
            <person name="Gui C."/>
            <person name="Meng S."/>
            <person name="Li G."/>
            <person name="Viehrig K."/>
            <person name="Ye F."/>
            <person name="Su P."/>
            <person name="Kiefer A.F."/>
            <person name="Nichols A."/>
            <person name="Cepeda A.J."/>
            <person name="Yan W."/>
            <person name="Fan B."/>
            <person name="Jiang Y."/>
            <person name="Adhikari A."/>
            <person name="Zheng C.-J."/>
            <person name="Schuster L."/>
            <person name="Cowan T.M."/>
            <person name="Smanski M.J."/>
            <person name="Chevrette M.G."/>
            <person name="De Carvalho L.P.S."/>
            <person name="Shen B."/>
        </authorList>
    </citation>
    <scope>NUCLEOTIDE SEQUENCE [LARGE SCALE GENOMIC DNA]</scope>
    <source>
        <strain evidence="2 3">NPDC087689</strain>
    </source>
</reference>
<dbReference type="PANTHER" id="PTHR45088">
    <property type="entry name" value="OSJNBA0022H21.17 PROTEIN"/>
    <property type="match status" value="1"/>
</dbReference>
<organism evidence="2 3">
    <name type="scientific">Pseudomonas iridis</name>
    <dbReference type="NCBI Taxonomy" id="2710587"/>
    <lineage>
        <taxon>Bacteria</taxon>
        <taxon>Pseudomonadati</taxon>
        <taxon>Pseudomonadota</taxon>
        <taxon>Gammaproteobacteria</taxon>
        <taxon>Pseudomonadales</taxon>
        <taxon>Pseudomonadaceae</taxon>
        <taxon>Pseudomonas</taxon>
    </lineage>
</organism>
<dbReference type="PROSITE" id="PS51257">
    <property type="entry name" value="PROKAR_LIPOPROTEIN"/>
    <property type="match status" value="1"/>
</dbReference>
<dbReference type="InterPro" id="IPR011990">
    <property type="entry name" value="TPR-like_helical_dom_sf"/>
</dbReference>
<proteinExistence type="predicted"/>
<keyword evidence="1" id="KW-0732">Signal</keyword>
<evidence type="ECO:0000313" key="3">
    <source>
        <dbReference type="Proteomes" id="UP001617296"/>
    </source>
</evidence>
<feature type="chain" id="PRO_5047543031" evidence="1">
    <location>
        <begin position="22"/>
        <end position="323"/>
    </location>
</feature>
<dbReference type="Gene3D" id="1.25.40.10">
    <property type="entry name" value="Tetratricopeptide repeat domain"/>
    <property type="match status" value="2"/>
</dbReference>
<evidence type="ECO:0000313" key="2">
    <source>
        <dbReference type="EMBL" id="MFJ2289357.1"/>
    </source>
</evidence>
<sequence length="323" mass="36556">MINKLIFSIFISVFFSCTAFAQLTQEQESAKEKGLTLYQQSDWYDSQPLLEKAAIAGDKTAQYYLAEAIRLSNRYTNAEARKWYEAAAEQGDLYAMLRLSSKNDLCSNIGDCSGKSPNEWREQVIQIAYDRAKKGDTEAMTVLFITKQGFKWLEMAAEAGDPLAQNTLAGIYDDGDGWFLVPGKRERTIEKWYRASAEGGYPRAMYLYASYLFEHDGKKEDVAYWLKKSAENGYINAVGNYALSVAHIPNDLDYPKNIVEAYGLAYLMSNFKGGGTASEDGKRILPKISEKMTTHEINQGILFAKEWERSRPPLSYFVPVYGY</sequence>
<dbReference type="RefSeq" id="WP_261735051.1">
    <property type="nucleotide sequence ID" value="NZ_JALKQL010000001.1"/>
</dbReference>
<dbReference type="Proteomes" id="UP001617296">
    <property type="component" value="Unassembled WGS sequence"/>
</dbReference>
<name>A0ABW8DSW9_9PSED</name>
<gene>
    <name evidence="2" type="ORF">ACIOUF_23885</name>
</gene>